<comment type="caution">
    <text evidence="5">The sequence shown here is derived from an EMBL/GenBank/DDBJ whole genome shotgun (WGS) entry which is preliminary data.</text>
</comment>
<dbReference type="InterPro" id="IPR052183">
    <property type="entry name" value="IS_Transposase"/>
</dbReference>
<organism evidence="5 6">
    <name type="scientific">Ktedonobacter robiniae</name>
    <dbReference type="NCBI Taxonomy" id="2778365"/>
    <lineage>
        <taxon>Bacteria</taxon>
        <taxon>Bacillati</taxon>
        <taxon>Chloroflexota</taxon>
        <taxon>Ktedonobacteria</taxon>
        <taxon>Ktedonobacterales</taxon>
        <taxon>Ktedonobacteraceae</taxon>
        <taxon>Ktedonobacter</taxon>
    </lineage>
</organism>
<evidence type="ECO:0000256" key="1">
    <source>
        <dbReference type="ARBA" id="ARBA00022578"/>
    </source>
</evidence>
<reference evidence="5 6" key="1">
    <citation type="journal article" date="2021" name="Int. J. Syst. Evol. Microbiol.">
        <title>Reticulibacter mediterranei gen. nov., sp. nov., within the new family Reticulibacteraceae fam. nov., and Ktedonospora formicarum gen. nov., sp. nov., Ktedonobacter robiniae sp. nov., Dictyobacter formicarum sp. nov. and Dictyobacter arantiisoli sp. nov., belonging to the class Ktedonobacteria.</title>
        <authorList>
            <person name="Yabe S."/>
            <person name="Zheng Y."/>
            <person name="Wang C.M."/>
            <person name="Sakai Y."/>
            <person name="Abe K."/>
            <person name="Yokota A."/>
            <person name="Donadio S."/>
            <person name="Cavaletti L."/>
            <person name="Monciardini P."/>
        </authorList>
    </citation>
    <scope>NUCLEOTIDE SEQUENCE [LARGE SCALE GENOMIC DNA]</scope>
    <source>
        <strain evidence="5 6">SOSP1-30</strain>
    </source>
</reference>
<dbReference type="InterPro" id="IPR032874">
    <property type="entry name" value="DDE_dom"/>
</dbReference>
<proteinExistence type="predicted"/>
<dbReference type="EMBL" id="BNJG01000002">
    <property type="protein sequence ID" value="GHO55744.1"/>
    <property type="molecule type" value="Genomic_DNA"/>
</dbReference>
<accession>A0ABQ3USF3</accession>
<dbReference type="InterPro" id="IPR047930">
    <property type="entry name" value="Transpos_IS6"/>
</dbReference>
<evidence type="ECO:0000259" key="4">
    <source>
        <dbReference type="Pfam" id="PF13610"/>
    </source>
</evidence>
<dbReference type="Proteomes" id="UP000654345">
    <property type="component" value="Unassembled WGS sequence"/>
</dbReference>
<protein>
    <recommendedName>
        <fullName evidence="4">DDE domain-containing protein</fullName>
    </recommendedName>
</protein>
<name>A0ABQ3USF3_9CHLR</name>
<keyword evidence="1" id="KW-0815">Transposition</keyword>
<keyword evidence="3" id="KW-0233">DNA recombination</keyword>
<keyword evidence="6" id="KW-1185">Reference proteome</keyword>
<evidence type="ECO:0000256" key="3">
    <source>
        <dbReference type="ARBA" id="ARBA00023172"/>
    </source>
</evidence>
<evidence type="ECO:0000313" key="6">
    <source>
        <dbReference type="Proteomes" id="UP000654345"/>
    </source>
</evidence>
<sequence>MERGRPIDHTTIYRWVQRYAPVLNKRCRPHLKPSNDSWRIDETYVKIKGRWMHLYRAVDSAGNTLEFRLSPTRDAQAAQNFFKQALRALRTTPPRVISVDKKAGHVLRAATRLLF</sequence>
<dbReference type="PANTHER" id="PTHR35528">
    <property type="entry name" value="BLL1675 PROTEIN"/>
    <property type="match status" value="1"/>
</dbReference>
<feature type="domain" description="DDE" evidence="4">
    <location>
        <begin position="36"/>
        <end position="103"/>
    </location>
</feature>
<dbReference type="Pfam" id="PF13610">
    <property type="entry name" value="DDE_Tnp_IS240"/>
    <property type="match status" value="1"/>
</dbReference>
<gene>
    <name evidence="5" type="ORF">KSB_42190</name>
</gene>
<keyword evidence="2" id="KW-0238">DNA-binding</keyword>
<evidence type="ECO:0000313" key="5">
    <source>
        <dbReference type="EMBL" id="GHO55744.1"/>
    </source>
</evidence>
<dbReference type="NCBIfam" id="NF033587">
    <property type="entry name" value="transpos_IS6"/>
    <property type="match status" value="1"/>
</dbReference>
<evidence type="ECO:0000256" key="2">
    <source>
        <dbReference type="ARBA" id="ARBA00023125"/>
    </source>
</evidence>
<dbReference type="PANTHER" id="PTHR35528:SF3">
    <property type="entry name" value="BLL1675 PROTEIN"/>
    <property type="match status" value="1"/>
</dbReference>